<dbReference type="InterPro" id="IPR051058">
    <property type="entry name" value="GDSL_Est/Lipase"/>
</dbReference>
<dbReference type="GO" id="GO:0016788">
    <property type="term" value="F:hydrolase activity, acting on ester bonds"/>
    <property type="evidence" value="ECO:0007669"/>
    <property type="project" value="InterPro"/>
</dbReference>
<protein>
    <recommendedName>
        <fullName evidence="5">Acetyl esterase</fullName>
    </recommendedName>
</protein>
<gene>
    <name evidence="3" type="ORF">VHEMI02122</name>
</gene>
<dbReference type="Proteomes" id="UP000039046">
    <property type="component" value="Unassembled WGS sequence"/>
</dbReference>
<dbReference type="Gene3D" id="3.40.50.1110">
    <property type="entry name" value="SGNH hydrolase"/>
    <property type="match status" value="1"/>
</dbReference>
<reference evidence="3 4" key="1">
    <citation type="journal article" date="2015" name="Genome Announc.">
        <title>Draft Genome Sequence and Gene Annotation of the Entomopathogenic Fungus Verticillium hemipterigenum.</title>
        <authorList>
            <person name="Horn F."/>
            <person name="Habel A."/>
            <person name="Scharf D.H."/>
            <person name="Dworschak J."/>
            <person name="Brakhage A.A."/>
            <person name="Guthke R."/>
            <person name="Hertweck C."/>
            <person name="Linde J."/>
        </authorList>
    </citation>
    <scope>NUCLEOTIDE SEQUENCE [LARGE SCALE GENOMIC DNA]</scope>
</reference>
<dbReference type="SUPFAM" id="SSF52266">
    <property type="entry name" value="SGNH hydrolase"/>
    <property type="match status" value="1"/>
</dbReference>
<feature type="signal peptide" evidence="2">
    <location>
        <begin position="1"/>
        <end position="16"/>
    </location>
</feature>
<dbReference type="InterPro" id="IPR001087">
    <property type="entry name" value="GDSL"/>
</dbReference>
<dbReference type="OrthoDB" id="1600564at2759"/>
<dbReference type="AlphaFoldDB" id="A0A0A1T783"/>
<dbReference type="CDD" id="cd01846">
    <property type="entry name" value="fatty_acyltransferase_like"/>
    <property type="match status" value="1"/>
</dbReference>
<evidence type="ECO:0000256" key="2">
    <source>
        <dbReference type="SAM" id="SignalP"/>
    </source>
</evidence>
<accession>A0A0A1T783</accession>
<name>A0A0A1T783_9HYPO</name>
<dbReference type="Pfam" id="PF00657">
    <property type="entry name" value="Lipase_GDSL"/>
    <property type="match status" value="1"/>
</dbReference>
<evidence type="ECO:0000256" key="1">
    <source>
        <dbReference type="ARBA" id="ARBA00022801"/>
    </source>
</evidence>
<evidence type="ECO:0000313" key="3">
    <source>
        <dbReference type="EMBL" id="CEJ82030.1"/>
    </source>
</evidence>
<dbReference type="HOGENOM" id="CLU_015101_1_0_1"/>
<proteinExistence type="predicted"/>
<organism evidence="3 4">
    <name type="scientific">[Torrubiella] hemipterigena</name>
    <dbReference type="NCBI Taxonomy" id="1531966"/>
    <lineage>
        <taxon>Eukaryota</taxon>
        <taxon>Fungi</taxon>
        <taxon>Dikarya</taxon>
        <taxon>Ascomycota</taxon>
        <taxon>Pezizomycotina</taxon>
        <taxon>Sordariomycetes</taxon>
        <taxon>Hypocreomycetidae</taxon>
        <taxon>Hypocreales</taxon>
        <taxon>Clavicipitaceae</taxon>
        <taxon>Clavicipitaceae incertae sedis</taxon>
        <taxon>'Torrubiella' clade</taxon>
    </lineage>
</organism>
<sequence length="339" mass="37633">MLVPLCFMVSLAAAAATSRSCSLNKMENLVMFGDSYTDESRLAYFFAKSKAPPLGQMTAESNQTSGGGKVWGRVIGDTTGARLYDYAVGGAMCTNNVTSHWMEQIKGPFPSVLDYEIPTFKADLAYKDLYPDRKCSNTVYSLWIGTNDLGIDGFLGDKNVAGTSLPDYVDCAWTTFDKIYETGGRHFVLLNNAPLELSPMYAAPENGGTRNNGYWPNKVDYNMTEYQYKMFEYTMGTNRMFDDGAAINSILKTRWPGASLAVFNVHQLIKDIHANPKAYLTEPYEVTKCFTDDQAAGHPLSSYLWYDPVHPSARVDEIIATTFIGVVKGDSKYATYYSC</sequence>
<keyword evidence="2" id="KW-0732">Signal</keyword>
<keyword evidence="1" id="KW-0378">Hydrolase</keyword>
<dbReference type="PANTHER" id="PTHR45648">
    <property type="entry name" value="GDSL LIPASE/ACYLHYDROLASE FAMILY PROTEIN (AFU_ORTHOLOGUE AFUA_4G14700)"/>
    <property type="match status" value="1"/>
</dbReference>
<evidence type="ECO:0008006" key="5">
    <source>
        <dbReference type="Google" id="ProtNLM"/>
    </source>
</evidence>
<feature type="chain" id="PRO_5001989694" description="Acetyl esterase" evidence="2">
    <location>
        <begin position="17"/>
        <end position="339"/>
    </location>
</feature>
<keyword evidence="4" id="KW-1185">Reference proteome</keyword>
<dbReference type="EMBL" id="CDHN01000001">
    <property type="protein sequence ID" value="CEJ82030.1"/>
    <property type="molecule type" value="Genomic_DNA"/>
</dbReference>
<dbReference type="InterPro" id="IPR036514">
    <property type="entry name" value="SGNH_hydro_sf"/>
</dbReference>
<dbReference type="PANTHER" id="PTHR45648:SF22">
    <property type="entry name" value="GDSL LIPASE_ACYLHYDROLASE FAMILY PROTEIN (AFU_ORTHOLOGUE AFUA_4G14700)"/>
    <property type="match status" value="1"/>
</dbReference>
<evidence type="ECO:0000313" key="4">
    <source>
        <dbReference type="Proteomes" id="UP000039046"/>
    </source>
</evidence>